<reference evidence="3" key="1">
    <citation type="journal article" date="2023" name="Proc. Natl. Acad. Sci. U.S.A.">
        <title>Genomic and structural basis for evolution of tropane alkaloid biosynthesis.</title>
        <authorList>
            <person name="Wanga Y.-J."/>
            <person name="Taina T."/>
            <person name="Yua J.-Y."/>
            <person name="Lia J."/>
            <person name="Xua B."/>
            <person name="Chenc J."/>
            <person name="D'Auriad J.C."/>
            <person name="Huanga J.-P."/>
            <person name="Huanga S.-X."/>
        </authorList>
    </citation>
    <scope>NUCLEOTIDE SEQUENCE [LARGE SCALE GENOMIC DNA]</scope>
    <source>
        <strain evidence="3">cv. KIB-2019</strain>
    </source>
</reference>
<dbReference type="EMBL" id="JAJAGQ010000013">
    <property type="protein sequence ID" value="KAJ8545591.1"/>
    <property type="molecule type" value="Genomic_DNA"/>
</dbReference>
<proteinExistence type="predicted"/>
<organism evidence="2 3">
    <name type="scientific">Anisodus acutangulus</name>
    <dbReference type="NCBI Taxonomy" id="402998"/>
    <lineage>
        <taxon>Eukaryota</taxon>
        <taxon>Viridiplantae</taxon>
        <taxon>Streptophyta</taxon>
        <taxon>Embryophyta</taxon>
        <taxon>Tracheophyta</taxon>
        <taxon>Spermatophyta</taxon>
        <taxon>Magnoliopsida</taxon>
        <taxon>eudicotyledons</taxon>
        <taxon>Gunneridae</taxon>
        <taxon>Pentapetalae</taxon>
        <taxon>asterids</taxon>
        <taxon>lamiids</taxon>
        <taxon>Solanales</taxon>
        <taxon>Solanaceae</taxon>
        <taxon>Solanoideae</taxon>
        <taxon>Hyoscyameae</taxon>
        <taxon>Anisodus</taxon>
    </lineage>
</organism>
<keyword evidence="3" id="KW-1185">Reference proteome</keyword>
<gene>
    <name evidence="2" type="ORF">K7X08_018174</name>
</gene>
<dbReference type="OrthoDB" id="10655519at2759"/>
<feature type="compositionally biased region" description="Polar residues" evidence="1">
    <location>
        <begin position="287"/>
        <end position="296"/>
    </location>
</feature>
<evidence type="ECO:0000256" key="1">
    <source>
        <dbReference type="SAM" id="MobiDB-lite"/>
    </source>
</evidence>
<feature type="compositionally biased region" description="Basic and acidic residues" evidence="1">
    <location>
        <begin position="82"/>
        <end position="99"/>
    </location>
</feature>
<accession>A0A9Q1LX85</accession>
<feature type="compositionally biased region" description="Basic and acidic residues" evidence="1">
    <location>
        <begin position="132"/>
        <end position="143"/>
    </location>
</feature>
<dbReference type="Proteomes" id="UP001152561">
    <property type="component" value="Unassembled WGS sequence"/>
</dbReference>
<protein>
    <submittedName>
        <fullName evidence="2">Uncharacterized protein</fullName>
    </submittedName>
</protein>
<sequence>MDENNQKQQQTIGQRHKKNSTKVLSSDKIIGNLGQWNATKDNRVFTIEKNPEKLINGRVITGTTSVSGVQTQNKFDVLMTDGDDKTKDECSAKLSEEGKSSQSDSTMDGETNKVNDKELRQLRKSVVIQATKLEEEGNKDKSDPMQNIEVAQEGNTRTWVEESFGKGSEHQLSSRKWDDRVEEEDTKMDKVQHELNNMLEEKEEQAEEKKGQKEDNMESNSPQEDGEENMTGDSSTQCSHVVYNAELVEVIIKQTAEDTNEEVKESGKARTESYPPRTERREASDAEGSSMTSRGSAKQIPLVKKRKDSSTKILHDLVTPNMELVDKGVDIDNSKSMDSTEEDLEENLN</sequence>
<feature type="compositionally biased region" description="Basic and acidic residues" evidence="1">
    <location>
        <begin position="159"/>
        <end position="169"/>
    </location>
</feature>
<feature type="region of interest" description="Disordered" evidence="1">
    <location>
        <begin position="80"/>
        <end position="240"/>
    </location>
</feature>
<dbReference type="AlphaFoldDB" id="A0A9Q1LX85"/>
<feature type="region of interest" description="Disordered" evidence="1">
    <location>
        <begin position="1"/>
        <end position="26"/>
    </location>
</feature>
<feature type="compositionally biased region" description="Polar residues" evidence="1">
    <location>
        <begin position="1"/>
        <end position="13"/>
    </location>
</feature>
<feature type="compositionally biased region" description="Acidic residues" evidence="1">
    <location>
        <begin position="339"/>
        <end position="349"/>
    </location>
</feature>
<evidence type="ECO:0000313" key="2">
    <source>
        <dbReference type="EMBL" id="KAJ8545591.1"/>
    </source>
</evidence>
<feature type="compositionally biased region" description="Polar residues" evidence="1">
    <location>
        <begin position="100"/>
        <end position="109"/>
    </location>
</feature>
<feature type="region of interest" description="Disordered" evidence="1">
    <location>
        <begin position="255"/>
        <end position="349"/>
    </location>
</feature>
<feature type="compositionally biased region" description="Basic and acidic residues" evidence="1">
    <location>
        <begin position="324"/>
        <end position="335"/>
    </location>
</feature>
<feature type="compositionally biased region" description="Basic and acidic residues" evidence="1">
    <location>
        <begin position="110"/>
        <end position="121"/>
    </location>
</feature>
<name>A0A9Q1LX85_9SOLA</name>
<feature type="compositionally biased region" description="Basic and acidic residues" evidence="1">
    <location>
        <begin position="261"/>
        <end position="284"/>
    </location>
</feature>
<comment type="caution">
    <text evidence="2">The sequence shown here is derived from an EMBL/GenBank/DDBJ whole genome shotgun (WGS) entry which is preliminary data.</text>
</comment>
<feature type="compositionally biased region" description="Basic and acidic residues" evidence="1">
    <location>
        <begin position="207"/>
        <end position="216"/>
    </location>
</feature>
<evidence type="ECO:0000313" key="3">
    <source>
        <dbReference type="Proteomes" id="UP001152561"/>
    </source>
</evidence>